<feature type="transmembrane region" description="Helical" evidence="21">
    <location>
        <begin position="764"/>
        <end position="785"/>
    </location>
</feature>
<feature type="domain" description="Cation-transporting P-type ATPase N-terminal" evidence="22">
    <location>
        <begin position="3"/>
        <end position="77"/>
    </location>
</feature>
<dbReference type="Gene3D" id="1.20.1110.10">
    <property type="entry name" value="Calcium-transporting ATPase, transmembrane domain"/>
    <property type="match status" value="1"/>
</dbReference>
<evidence type="ECO:0000256" key="5">
    <source>
        <dbReference type="ARBA" id="ARBA00022568"/>
    </source>
</evidence>
<dbReference type="InterPro" id="IPR023214">
    <property type="entry name" value="HAD_sf"/>
</dbReference>
<comment type="function">
    <text evidence="21">Catalyzes the hydrolysis of ATP coupled with the transport of calcium.</text>
</comment>
<feature type="transmembrane region" description="Helical" evidence="21">
    <location>
        <begin position="797"/>
        <end position="816"/>
    </location>
</feature>
<evidence type="ECO:0000256" key="6">
    <source>
        <dbReference type="ARBA" id="ARBA00022692"/>
    </source>
</evidence>
<dbReference type="Pfam" id="PF00122">
    <property type="entry name" value="E1-E2_ATPase"/>
    <property type="match status" value="1"/>
</dbReference>
<dbReference type="GO" id="GO:0033017">
    <property type="term" value="C:sarcoplasmic reticulum membrane"/>
    <property type="evidence" value="ECO:0007669"/>
    <property type="project" value="UniProtKB-SubCell"/>
</dbReference>
<dbReference type="InterPro" id="IPR004014">
    <property type="entry name" value="ATPase_P-typ_cation-transptr_N"/>
</dbReference>
<feature type="transmembrane region" description="Helical" evidence="21">
    <location>
        <begin position="263"/>
        <end position="281"/>
    </location>
</feature>
<dbReference type="SUPFAM" id="SSF81653">
    <property type="entry name" value="Calcium ATPase, transduction domain A"/>
    <property type="match status" value="1"/>
</dbReference>
<feature type="transmembrane region" description="Helical" evidence="21">
    <location>
        <begin position="935"/>
        <end position="954"/>
    </location>
</feature>
<comment type="caution">
    <text evidence="21">Lacks conserved residue(s) required for the propagation of feature annotation.</text>
</comment>
<comment type="function">
    <text evidence="20">This magnesium-dependent enzyme catalyzes the hydrolysis of ATP coupled with the transport of calcium.</text>
</comment>
<dbReference type="FunFam" id="3.40.50.1000:FF:000005">
    <property type="entry name" value="Calcium-transporting ATPase 1"/>
    <property type="match status" value="1"/>
</dbReference>
<evidence type="ECO:0000256" key="8">
    <source>
        <dbReference type="ARBA" id="ARBA00022741"/>
    </source>
</evidence>
<feature type="transmembrane region" description="Helical" evidence="21">
    <location>
        <begin position="837"/>
        <end position="861"/>
    </location>
</feature>
<dbReference type="CDD" id="cd02083">
    <property type="entry name" value="P-type_ATPase_SERCA"/>
    <property type="match status" value="1"/>
</dbReference>
<dbReference type="InterPro" id="IPR059000">
    <property type="entry name" value="ATPase_P-type_domA"/>
</dbReference>
<dbReference type="EC" id="7.2.2.10" evidence="21"/>
<evidence type="ECO:0000256" key="9">
    <source>
        <dbReference type="ARBA" id="ARBA00022824"/>
    </source>
</evidence>
<keyword evidence="8 21" id="KW-0547">Nucleotide-binding</keyword>
<keyword evidence="13" id="KW-0703">Sarcoplasmic reticulum</keyword>
<name>A0A8D8RV42_9HEMI</name>
<dbReference type="InterPro" id="IPR008250">
    <property type="entry name" value="ATPase_P-typ_transduc_dom_A_sf"/>
</dbReference>
<dbReference type="FunFam" id="1.20.1110.10:FF:000065">
    <property type="entry name" value="Sarcoplasmic/endoplasmic reticulum calcium ATPase 1"/>
    <property type="match status" value="2"/>
</dbReference>
<comment type="similarity">
    <text evidence="18 21">Belongs to the cation transport ATPase (P-type) (TC 3.A.3) family.</text>
</comment>
<keyword evidence="15 21" id="KW-1133">Transmembrane helix</keyword>
<feature type="transmembrane region" description="Helical" evidence="21">
    <location>
        <begin position="60"/>
        <end position="78"/>
    </location>
</feature>
<evidence type="ECO:0000256" key="14">
    <source>
        <dbReference type="ARBA" id="ARBA00022967"/>
    </source>
</evidence>
<evidence type="ECO:0000256" key="2">
    <source>
        <dbReference type="ARBA" id="ARBA00004477"/>
    </source>
</evidence>
<dbReference type="InterPro" id="IPR023299">
    <property type="entry name" value="ATPase_P-typ_cyto_dom_N"/>
</dbReference>
<dbReference type="Gene3D" id="2.70.150.10">
    <property type="entry name" value="Calcium-transporting ATPase, cytoplasmic transduction domain A"/>
    <property type="match status" value="1"/>
</dbReference>
<evidence type="ECO:0000256" key="16">
    <source>
        <dbReference type="ARBA" id="ARBA00023065"/>
    </source>
</evidence>
<keyword evidence="12" id="KW-0460">Magnesium</keyword>
<dbReference type="SUPFAM" id="SSF81660">
    <property type="entry name" value="Metal cation-transporting ATPase, ATP-binding domain N"/>
    <property type="match status" value="1"/>
</dbReference>
<evidence type="ECO:0000256" key="13">
    <source>
        <dbReference type="ARBA" id="ARBA00022951"/>
    </source>
</evidence>
<dbReference type="Gene3D" id="3.40.1110.10">
    <property type="entry name" value="Calcium-transporting ATPase, cytoplasmic domain N"/>
    <property type="match status" value="1"/>
</dbReference>
<keyword evidence="9" id="KW-0256">Endoplasmic reticulum</keyword>
<dbReference type="PRINTS" id="PR00120">
    <property type="entry name" value="HATPASE"/>
</dbReference>
<keyword evidence="17 21" id="KW-0472">Membrane</keyword>
<sequence>MEDAHAKTVEEVLGHFQTDPNNGLSPDQVKRYQAKYGPNELPAEEGKSIWQLVLEQFDDLLVKILLLAAIISFVLALFEEHEDFNSTLTSFVEPFVILLILIANAIVGVWQERNAESAIEALKEYEPEMGKVIRGDKSGVQKVRAKEIVPGDIVEVSVGDKIPADIRLVKIYSTTIRIDQSILTGESVSVIKHTDAVPDPRAVNQDKKNILFSGTNVAAGKARGIVMGTGLNTAIGKIRTEMSETEEIKTPLQQKLDEFGEQLSKVITIICIAVWAINIGHFNDPAHGGSWIKGAVYYFKIAVALAVAAIPEGLPAVITTCLALGTRRMAKKNAIVRSLPSVETLGCTSVICSDKTGTLTTNQMSVSRMFIFEKIDGTDSSFAEFEITGSTYEPIGEVFLNGQKTKASDSETLHELGTICIMCNDSAIDFNEFKQAFEKVGEATETALVVLAEKLNPFNVSKNGLGRREKAIAVRQEIETKWKKEFTLEFSRDRKSMSSYCVPLKSSKLGSTGPKLFVKGAPEGVLERCTHARIGDKKFPLTATLKNRILELTRQYGTGRDTLRCLGLATADNPIKPEEMNLGDSNQFASYEVNLTFVGVVGMLDPPRKEVFDSIVRCRAAGIRVIVITGDNKATAEAICRRIGVFTEDEDTEGKSYSGREFDDLPLSEQKAAVARARLFSRVEPSHKSKIIEFLQGQNEISAMTGDGVNDAPALKKAEIGIAMGSGTAVAKSAAEMVLADDNFSSIVAAVEEGRAIYNNMKQFIRYLISSNIGEVVSIFLTAALGLPEALIPVQLLWVNLVTDGLPATALGFNPPDLDIMSKPPRKADEGLISGWLFFRYMAIGTYVGAATVGAATWWFLYSPFGPQLSYWQLTHHMSCLGGGEEFKGVDCHIFHDPHPMTMALSVLVTIEMLNAMNSLSENQSLVTMPPWCNMWLIGSMALSFGLHFVILYIDILNTIFQVTPLSIDEWVTVMKFSIPVVLLDETLKFIARKLGDA</sequence>
<dbReference type="Pfam" id="PF13246">
    <property type="entry name" value="Cation_ATPase"/>
    <property type="match status" value="1"/>
</dbReference>
<keyword evidence="4" id="KW-0597">Phosphoprotein</keyword>
<keyword evidence="7" id="KW-0479">Metal-binding</keyword>
<dbReference type="SMART" id="SM00831">
    <property type="entry name" value="Cation_ATPase_N"/>
    <property type="match status" value="1"/>
</dbReference>
<dbReference type="SFLD" id="SFLDF00027">
    <property type="entry name" value="p-type_atpase"/>
    <property type="match status" value="1"/>
</dbReference>
<dbReference type="InterPro" id="IPR018303">
    <property type="entry name" value="ATPase_P-typ_P_site"/>
</dbReference>
<keyword evidence="10 21" id="KW-0106">Calcium</keyword>
<dbReference type="NCBIfam" id="TIGR01116">
    <property type="entry name" value="ATPase-IIA1_Ca"/>
    <property type="match status" value="1"/>
</dbReference>
<keyword evidence="16 21" id="KW-0406">Ion transport</keyword>
<organism evidence="23">
    <name type="scientific">Cacopsylla melanoneura</name>
    <dbReference type="NCBI Taxonomy" id="428564"/>
    <lineage>
        <taxon>Eukaryota</taxon>
        <taxon>Metazoa</taxon>
        <taxon>Ecdysozoa</taxon>
        <taxon>Arthropoda</taxon>
        <taxon>Hexapoda</taxon>
        <taxon>Insecta</taxon>
        <taxon>Pterygota</taxon>
        <taxon>Neoptera</taxon>
        <taxon>Paraneoptera</taxon>
        <taxon>Hemiptera</taxon>
        <taxon>Sternorrhyncha</taxon>
        <taxon>Psylloidea</taxon>
        <taxon>Psyllidae</taxon>
        <taxon>Psyllinae</taxon>
        <taxon>Cacopsylla</taxon>
    </lineage>
</organism>
<keyword evidence="11 21" id="KW-0067">ATP-binding</keyword>
<dbReference type="Pfam" id="PF00690">
    <property type="entry name" value="Cation_ATPase_N"/>
    <property type="match status" value="1"/>
</dbReference>
<evidence type="ECO:0000259" key="22">
    <source>
        <dbReference type="SMART" id="SM00831"/>
    </source>
</evidence>
<evidence type="ECO:0000256" key="15">
    <source>
        <dbReference type="ARBA" id="ARBA00022989"/>
    </source>
</evidence>
<dbReference type="PROSITE" id="PS00154">
    <property type="entry name" value="ATPASE_E1_E2"/>
    <property type="match status" value="1"/>
</dbReference>
<dbReference type="AlphaFoldDB" id="A0A8D8RV42"/>
<dbReference type="InterPro" id="IPR044492">
    <property type="entry name" value="P_typ_ATPase_HD_dom"/>
</dbReference>
<keyword evidence="14" id="KW-1278">Translocase</keyword>
<evidence type="ECO:0000256" key="17">
    <source>
        <dbReference type="ARBA" id="ARBA00023136"/>
    </source>
</evidence>
<dbReference type="Gene3D" id="3.40.50.1000">
    <property type="entry name" value="HAD superfamily/HAD-like"/>
    <property type="match status" value="1"/>
</dbReference>
<dbReference type="InterPro" id="IPR023298">
    <property type="entry name" value="ATPase_P-typ_TM_dom_sf"/>
</dbReference>
<dbReference type="SFLD" id="SFLDS00003">
    <property type="entry name" value="Haloacid_Dehalogenase"/>
    <property type="match status" value="1"/>
</dbReference>
<proteinExistence type="inferred from homology"/>
<evidence type="ECO:0000256" key="4">
    <source>
        <dbReference type="ARBA" id="ARBA00022553"/>
    </source>
</evidence>
<dbReference type="InterPro" id="IPR001757">
    <property type="entry name" value="P_typ_ATPase"/>
</dbReference>
<dbReference type="PANTHER" id="PTHR42861">
    <property type="entry name" value="CALCIUM-TRANSPORTING ATPASE"/>
    <property type="match status" value="1"/>
</dbReference>
<dbReference type="FunFam" id="3.40.1110.10:FF:000003">
    <property type="entry name" value="Calcium-transporting ATPase"/>
    <property type="match status" value="1"/>
</dbReference>
<protein>
    <recommendedName>
        <fullName evidence="21">Calcium-transporting ATPase</fullName>
        <ecNumber evidence="21">7.2.2.10</ecNumber>
    </recommendedName>
</protein>
<evidence type="ECO:0000256" key="21">
    <source>
        <dbReference type="RuleBase" id="RU361146"/>
    </source>
</evidence>
<evidence type="ECO:0000256" key="12">
    <source>
        <dbReference type="ARBA" id="ARBA00022842"/>
    </source>
</evidence>
<keyword evidence="6 21" id="KW-0812">Transmembrane</keyword>
<comment type="subcellular location">
    <subcellularLocation>
        <location evidence="2">Endoplasmic reticulum membrane</location>
        <topology evidence="2">Multi-pass membrane protein</topology>
    </subcellularLocation>
    <subcellularLocation>
        <location evidence="21">Membrane</location>
        <topology evidence="21">Multi-pass membrane protein</topology>
    </subcellularLocation>
    <subcellularLocation>
        <location evidence="1">Sarcoplasmic reticulum membrane</location>
        <topology evidence="1">Multi-pass membrane protein</topology>
    </subcellularLocation>
</comment>
<dbReference type="GO" id="GO:0005388">
    <property type="term" value="F:P-type calcium transporter activity"/>
    <property type="evidence" value="ECO:0007669"/>
    <property type="project" value="UniProtKB-EC"/>
</dbReference>
<evidence type="ECO:0000256" key="19">
    <source>
        <dbReference type="ARBA" id="ARBA00048694"/>
    </source>
</evidence>
<dbReference type="EMBL" id="HBUF01186489">
    <property type="protein sequence ID" value="CAG6656879.1"/>
    <property type="molecule type" value="Transcribed_RNA"/>
</dbReference>
<evidence type="ECO:0000256" key="10">
    <source>
        <dbReference type="ARBA" id="ARBA00022837"/>
    </source>
</evidence>
<evidence type="ECO:0000256" key="3">
    <source>
        <dbReference type="ARBA" id="ARBA00022448"/>
    </source>
</evidence>
<dbReference type="Pfam" id="PF08282">
    <property type="entry name" value="Hydrolase_3"/>
    <property type="match status" value="1"/>
</dbReference>
<dbReference type="GO" id="GO:0016887">
    <property type="term" value="F:ATP hydrolysis activity"/>
    <property type="evidence" value="ECO:0007669"/>
    <property type="project" value="InterPro"/>
</dbReference>
<dbReference type="InterPro" id="IPR036412">
    <property type="entry name" value="HAD-like_sf"/>
</dbReference>
<dbReference type="InterPro" id="IPR005782">
    <property type="entry name" value="P-type_ATPase_IIA"/>
</dbReference>
<feature type="transmembrane region" description="Helical" evidence="21">
    <location>
        <begin position="301"/>
        <end position="324"/>
    </location>
</feature>
<keyword evidence="5 21" id="KW-0109">Calcium transport</keyword>
<evidence type="ECO:0000256" key="18">
    <source>
        <dbReference type="ARBA" id="ARBA00038148"/>
    </source>
</evidence>
<evidence type="ECO:0000313" key="23">
    <source>
        <dbReference type="EMBL" id="CAG6656866.1"/>
    </source>
</evidence>
<evidence type="ECO:0000256" key="1">
    <source>
        <dbReference type="ARBA" id="ARBA00004326"/>
    </source>
</evidence>
<dbReference type="SUPFAM" id="SSF56784">
    <property type="entry name" value="HAD-like"/>
    <property type="match status" value="1"/>
</dbReference>
<dbReference type="PRINTS" id="PR00119">
    <property type="entry name" value="CATATPASE"/>
</dbReference>
<evidence type="ECO:0000256" key="20">
    <source>
        <dbReference type="ARBA" id="ARBA00054278"/>
    </source>
</evidence>
<dbReference type="InterPro" id="IPR006068">
    <property type="entry name" value="ATPase_P-typ_cation-transptr_C"/>
</dbReference>
<evidence type="ECO:0000256" key="7">
    <source>
        <dbReference type="ARBA" id="ARBA00022723"/>
    </source>
</evidence>
<dbReference type="GO" id="GO:0005524">
    <property type="term" value="F:ATP binding"/>
    <property type="evidence" value="ECO:0007669"/>
    <property type="project" value="UniProtKB-KW"/>
</dbReference>
<dbReference type="Pfam" id="PF00689">
    <property type="entry name" value="Cation_ATPase_C"/>
    <property type="match status" value="1"/>
</dbReference>
<dbReference type="SFLD" id="SFLDG00002">
    <property type="entry name" value="C1.7:_P-type_atpase_like"/>
    <property type="match status" value="1"/>
</dbReference>
<evidence type="ECO:0000256" key="11">
    <source>
        <dbReference type="ARBA" id="ARBA00022840"/>
    </source>
</evidence>
<dbReference type="NCBIfam" id="TIGR01494">
    <property type="entry name" value="ATPase_P-type"/>
    <property type="match status" value="3"/>
</dbReference>
<dbReference type="FunFam" id="2.70.150.10:FF:000143">
    <property type="entry name" value="Calcium-transporting ATPase"/>
    <property type="match status" value="1"/>
</dbReference>
<comment type="catalytic activity">
    <reaction evidence="19 21">
        <text>Ca(2+)(in) + ATP + H2O = Ca(2+)(out) + ADP + phosphate + H(+)</text>
        <dbReference type="Rhea" id="RHEA:18105"/>
        <dbReference type="ChEBI" id="CHEBI:15377"/>
        <dbReference type="ChEBI" id="CHEBI:15378"/>
        <dbReference type="ChEBI" id="CHEBI:29108"/>
        <dbReference type="ChEBI" id="CHEBI:30616"/>
        <dbReference type="ChEBI" id="CHEBI:43474"/>
        <dbReference type="ChEBI" id="CHEBI:456216"/>
        <dbReference type="EC" id="7.2.2.10"/>
    </reaction>
</comment>
<feature type="transmembrane region" description="Helical" evidence="21">
    <location>
        <begin position="90"/>
        <end position="110"/>
    </location>
</feature>
<dbReference type="SUPFAM" id="SSF81665">
    <property type="entry name" value="Calcium ATPase, transmembrane domain M"/>
    <property type="match status" value="1"/>
</dbReference>
<accession>A0A8D8RV42</accession>
<dbReference type="EMBL" id="HBUF01186487">
    <property type="protein sequence ID" value="CAG6656866.1"/>
    <property type="molecule type" value="Transcribed_RNA"/>
</dbReference>
<keyword evidence="3 21" id="KW-0813">Transport</keyword>
<reference evidence="23" key="1">
    <citation type="submission" date="2021-05" db="EMBL/GenBank/DDBJ databases">
        <authorList>
            <person name="Alioto T."/>
            <person name="Alioto T."/>
            <person name="Gomez Garrido J."/>
        </authorList>
    </citation>
    <scope>NUCLEOTIDE SEQUENCE</scope>
</reference>
<dbReference type="GO" id="GO:0046872">
    <property type="term" value="F:metal ion binding"/>
    <property type="evidence" value="ECO:0007669"/>
    <property type="project" value="UniProtKB-KW"/>
</dbReference>